<evidence type="ECO:0000259" key="10">
    <source>
        <dbReference type="Pfam" id="PF14416"/>
    </source>
</evidence>
<feature type="compositionally biased region" description="Low complexity" evidence="7">
    <location>
        <begin position="48"/>
        <end position="64"/>
    </location>
</feature>
<dbReference type="InterPro" id="IPR025846">
    <property type="entry name" value="TBL_N"/>
</dbReference>
<keyword evidence="8" id="KW-0732">Signal</keyword>
<feature type="signal peptide" evidence="8">
    <location>
        <begin position="1"/>
        <end position="33"/>
    </location>
</feature>
<evidence type="ECO:0000256" key="5">
    <source>
        <dbReference type="ARBA" id="ARBA00022989"/>
    </source>
</evidence>
<dbReference type="Pfam" id="PF13839">
    <property type="entry name" value="PC-Esterase"/>
    <property type="match status" value="1"/>
</dbReference>
<keyword evidence="6" id="KW-0472">Membrane</keyword>
<reference evidence="11" key="1">
    <citation type="journal article" date="2014" name="Nat. Commun.">
        <title>The emerging biofuel crop Camelina sativa retains a highly undifferentiated hexaploid genome structure.</title>
        <authorList>
            <person name="Kagale S."/>
            <person name="Koh C."/>
            <person name="Nixon J."/>
            <person name="Bollina V."/>
            <person name="Clarke W.E."/>
            <person name="Tuteja R."/>
            <person name="Spillane C."/>
            <person name="Robinson S.J."/>
            <person name="Links M.G."/>
            <person name="Clarke C."/>
            <person name="Higgins E.E."/>
            <person name="Huebert T."/>
            <person name="Sharpe A.G."/>
            <person name="Parkin I.A."/>
        </authorList>
    </citation>
    <scope>NUCLEOTIDE SEQUENCE [LARGE SCALE GENOMIC DNA]</scope>
    <source>
        <strain evidence="11">cv. DH55</strain>
    </source>
</reference>
<protein>
    <submittedName>
        <fullName evidence="12">Protein PMR5-like</fullName>
    </submittedName>
</protein>
<evidence type="ECO:0000256" key="8">
    <source>
        <dbReference type="SAM" id="SignalP"/>
    </source>
</evidence>
<evidence type="ECO:0000313" key="12">
    <source>
        <dbReference type="RefSeq" id="XP_010453963.1"/>
    </source>
</evidence>
<feature type="domain" description="Trichome birefringence-like N-terminal" evidence="10">
    <location>
        <begin position="73"/>
        <end position="126"/>
    </location>
</feature>
<comment type="similarity">
    <text evidence="2">Belongs to the PC-esterase family. TBL subfamily.</text>
</comment>
<evidence type="ECO:0000313" key="11">
    <source>
        <dbReference type="Proteomes" id="UP000694864"/>
    </source>
</evidence>
<evidence type="ECO:0000256" key="2">
    <source>
        <dbReference type="ARBA" id="ARBA00007727"/>
    </source>
</evidence>
<dbReference type="InterPro" id="IPR026057">
    <property type="entry name" value="TBL_C"/>
</dbReference>
<comment type="subcellular location">
    <subcellularLocation>
        <location evidence="1">Membrane</location>
        <topology evidence="1">Single-pass membrane protein</topology>
    </subcellularLocation>
</comment>
<name>A0ABM0VC32_CAMSA</name>
<keyword evidence="11" id="KW-1185">Reference proteome</keyword>
<evidence type="ECO:0000256" key="6">
    <source>
        <dbReference type="ARBA" id="ARBA00023136"/>
    </source>
</evidence>
<dbReference type="PANTHER" id="PTHR32285">
    <property type="entry name" value="PROTEIN TRICHOME BIREFRINGENCE-LIKE 9-RELATED"/>
    <property type="match status" value="1"/>
</dbReference>
<dbReference type="InterPro" id="IPR029962">
    <property type="entry name" value="TBL"/>
</dbReference>
<sequence>MGSSSSLHLLGISVSAIFFLVLLFLQQPEQSSSAIILSLKKRHGGSSGISSSSSGNQYSSSRPSAGFQGNKSTCTLFLGTWVRDSSYPLYKPSDCPNVVEPEFDCQMYGRPDSDYLKYRWQPQNCNLPTFNGAEFLLKMKGKTIMFAGDSLGKNQWESLICLIMSSAPSTQIEMRRGLPLSTFRFLDYGITMSFYKAPFLVDIDSVQGKRVLKLDEISGNANAWHDADLLIFNTGHWWSHTGNMQGWDLIQSGNTYYQDMDRFVAMEKALRTWAYWVETHIDRSKTQVFFLSISPTHDNPSDWAAPSSTGSKNCYGETEPITGAAYPVSSYTDQLRSVIVEVLQGMHNPAFLLDITLLSSLRKDGHPSVYSGLISGSQRSRPDQSDCSHWCLPGLPDTWNQLLYTILFV</sequence>
<proteinExistence type="inferred from homology"/>
<evidence type="ECO:0000256" key="3">
    <source>
        <dbReference type="ARBA" id="ARBA00022692"/>
    </source>
</evidence>
<feature type="region of interest" description="Disordered" evidence="7">
    <location>
        <begin position="48"/>
        <end position="67"/>
    </location>
</feature>
<accession>A0ABM0VC32</accession>
<evidence type="ECO:0000256" key="7">
    <source>
        <dbReference type="SAM" id="MobiDB-lite"/>
    </source>
</evidence>
<evidence type="ECO:0000259" key="9">
    <source>
        <dbReference type="Pfam" id="PF13839"/>
    </source>
</evidence>
<dbReference type="Proteomes" id="UP000694864">
    <property type="component" value="Chromosome 2"/>
</dbReference>
<keyword evidence="5" id="KW-1133">Transmembrane helix</keyword>
<gene>
    <name evidence="12" type="primary">LOC104735804</name>
</gene>
<feature type="domain" description="Trichome birefringence-like C-terminal" evidence="9">
    <location>
        <begin position="127"/>
        <end position="405"/>
    </location>
</feature>
<keyword evidence="4" id="KW-0735">Signal-anchor</keyword>
<dbReference type="PANTHER" id="PTHR32285:SF14">
    <property type="entry name" value="PROTEIN PMR5"/>
    <property type="match status" value="1"/>
</dbReference>
<organism evidence="11 12">
    <name type="scientific">Camelina sativa</name>
    <name type="common">False flax</name>
    <name type="synonym">Myagrum sativum</name>
    <dbReference type="NCBI Taxonomy" id="90675"/>
    <lineage>
        <taxon>Eukaryota</taxon>
        <taxon>Viridiplantae</taxon>
        <taxon>Streptophyta</taxon>
        <taxon>Embryophyta</taxon>
        <taxon>Tracheophyta</taxon>
        <taxon>Spermatophyta</taxon>
        <taxon>Magnoliopsida</taxon>
        <taxon>eudicotyledons</taxon>
        <taxon>Gunneridae</taxon>
        <taxon>Pentapetalae</taxon>
        <taxon>rosids</taxon>
        <taxon>malvids</taxon>
        <taxon>Brassicales</taxon>
        <taxon>Brassicaceae</taxon>
        <taxon>Camelineae</taxon>
        <taxon>Camelina</taxon>
    </lineage>
</organism>
<evidence type="ECO:0000256" key="4">
    <source>
        <dbReference type="ARBA" id="ARBA00022968"/>
    </source>
</evidence>
<dbReference type="RefSeq" id="XP_010453963.1">
    <property type="nucleotide sequence ID" value="XM_010455661.2"/>
</dbReference>
<feature type="chain" id="PRO_5046611343" evidence="8">
    <location>
        <begin position="34"/>
        <end position="409"/>
    </location>
</feature>
<dbReference type="Pfam" id="PF14416">
    <property type="entry name" value="PMR5N"/>
    <property type="match status" value="1"/>
</dbReference>
<reference evidence="12" key="2">
    <citation type="submission" date="2025-08" db="UniProtKB">
        <authorList>
            <consortium name="RefSeq"/>
        </authorList>
    </citation>
    <scope>IDENTIFICATION</scope>
    <source>
        <tissue evidence="12">Leaf</tissue>
    </source>
</reference>
<dbReference type="GeneID" id="104735804"/>
<keyword evidence="3" id="KW-0812">Transmembrane</keyword>
<evidence type="ECO:0000256" key="1">
    <source>
        <dbReference type="ARBA" id="ARBA00004167"/>
    </source>
</evidence>